<dbReference type="SUPFAM" id="SSF53756">
    <property type="entry name" value="UDP-Glycosyltransferase/glycogen phosphorylase"/>
    <property type="match status" value="1"/>
</dbReference>
<name>A0A127AWG9_9CAUD</name>
<sequence>MKVGIINNMNVPKGGTATYFRNYLIPLLLHAGAEVTFISYKGLGDYWNDKLPEDVKVLNVSHENFDEHIAELNGLDVIHTVIFHSYVGKKGEHIELWDDLTKLNVPLVTTVHAVTQLMRWSHDPSVLNTKSFLAHPNLAKVIQFRYGYYDLLMGKFAKKYKPEFKLPNREDYIVHHPYVGYVDRSNLIPWEERPNNISYAGRFSGAKRGYVLMDSYEYIKSFDKMVVATNYDDCSHWDRMKLNTLIEQVGDKLDLIKEFEPTDVPKIANKAKFVAFPVAWEDIEFPNEWMYQEMVSCGVIPITTDKMIKRVPDELKDVLVLTHAPTTKPVDYDAIVGQYSQEQLKEMSDKLVDYANRNWHDIDLASKHLVGVYEQAIDKGVTK</sequence>
<dbReference type="Proteomes" id="UP000203261">
    <property type="component" value="Segment"/>
</dbReference>
<evidence type="ECO:0000313" key="2">
    <source>
        <dbReference type="Proteomes" id="UP000203261"/>
    </source>
</evidence>
<reference evidence="1 2" key="1">
    <citation type="submission" date="2015-08" db="EMBL/GenBank/DDBJ databases">
        <authorList>
            <person name="Babu N.S."/>
            <person name="Beckwith C.J."/>
            <person name="Beseler K.G."/>
            <person name="Brison A."/>
            <person name="Carone J.V."/>
            <person name="Caskin T.P."/>
            <person name="Diamond M."/>
            <person name="Durham M.E."/>
            <person name="Foxe J.M."/>
            <person name="Go M."/>
            <person name="Henderson B.A."/>
            <person name="Jones I.B."/>
            <person name="McGettigan J.A."/>
            <person name="Micheletti S.J."/>
            <person name="Nasrallah M.E."/>
            <person name="Ortiz D."/>
            <person name="Piller C.R."/>
            <person name="Privatt S.R."/>
            <person name="Schneider S.L."/>
            <person name="Sharp S."/>
            <person name="Smith T.C."/>
            <person name="Stanton J.D."/>
            <person name="Ullery H.E."/>
            <person name="Wilson R.J."/>
            <person name="Serrano M.G."/>
            <person name="Buck G."/>
            <person name="Lee V."/>
            <person name="Wang Y."/>
            <person name="Carvalho R."/>
            <person name="Voegtly L."/>
            <person name="Shi R."/>
            <person name="Duckworth R."/>
            <person name="Johnson A."/>
            <person name="Loviza R."/>
            <person name="Walstead R."/>
            <person name="Shah Z."/>
            <person name="Kiflezghi M."/>
            <person name="Wade K."/>
            <person name="Ball S.L."/>
            <person name="Bradley K.W."/>
            <person name="Asai D.J."/>
            <person name="Bowman C.A."/>
            <person name="Russell D.A."/>
            <person name="Pope W.H."/>
            <person name="Jacobs-Sera D."/>
            <person name="Hendrix R.W."/>
            <person name="Hatfull G.F."/>
        </authorList>
    </citation>
    <scope>NUCLEOTIDE SEQUENCE [LARGE SCALE GENOMIC DNA]</scope>
</reference>
<dbReference type="Gene3D" id="3.40.50.2000">
    <property type="entry name" value="Glycogen Phosphorylase B"/>
    <property type="match status" value="1"/>
</dbReference>
<dbReference type="RefSeq" id="YP_009302539.1">
    <property type="nucleotide sequence ID" value="NC_031245.1"/>
</dbReference>
<keyword evidence="1" id="KW-0808">Transferase</keyword>
<gene>
    <name evidence="1" type="ORF">SP15_152</name>
</gene>
<protein>
    <submittedName>
        <fullName evidence="1">Glycosyl transferase</fullName>
    </submittedName>
</protein>
<keyword evidence="2" id="KW-1185">Reference proteome</keyword>
<dbReference type="GeneID" id="29125319"/>
<proteinExistence type="predicted"/>
<evidence type="ECO:0000313" key="1">
    <source>
        <dbReference type="EMBL" id="AMM44950.1"/>
    </source>
</evidence>
<dbReference type="EMBL" id="KT624200">
    <property type="protein sequence ID" value="AMM44950.1"/>
    <property type="molecule type" value="Genomic_DNA"/>
</dbReference>
<dbReference type="KEGG" id="vg:29125319"/>
<dbReference type="GO" id="GO:0016740">
    <property type="term" value="F:transferase activity"/>
    <property type="evidence" value="ECO:0007669"/>
    <property type="project" value="UniProtKB-KW"/>
</dbReference>
<accession>A0A127AWG9</accession>
<organism evidence="1 2">
    <name type="scientific">Bacillus phage SP-15</name>
    <dbReference type="NCBI Taxonomy" id="1792032"/>
    <lineage>
        <taxon>Viruses</taxon>
        <taxon>Duplodnaviria</taxon>
        <taxon>Heunggongvirae</taxon>
        <taxon>Uroviricota</taxon>
        <taxon>Caudoviricetes</taxon>
        <taxon>Thornevirus</taxon>
        <taxon>Thornevirus SP15</taxon>
    </lineage>
</organism>